<dbReference type="SUPFAM" id="SSF101262">
    <property type="entry name" value="Methenyltetrahydrofolate cyclohydrolase-like"/>
    <property type="match status" value="1"/>
</dbReference>
<dbReference type="Gene3D" id="1.20.120.680">
    <property type="entry name" value="Formiminotetrahydrofolate cyclodeaminase monomer, up-and-down helical bundle"/>
    <property type="match status" value="1"/>
</dbReference>
<protein>
    <recommendedName>
        <fullName evidence="2">Cyclodeaminase/cyclohydrolase domain-containing protein</fullName>
    </recommendedName>
</protein>
<sequence>MQTDDAFLDALRKPRPDPGGGSAAAHGALMALCLLEKVVVLEKNRTHAARDKRGWWDGTLEELRRLEDDLKGLRTEDVAAYRRLASALKAENPDQGRDDAAEAALRVPLAIMETAAEALRTAAAVGRRCAIHLRADVAVAVEFLGSAVQAAYWIARANALLVQNPERQTRLVHIVRQGRDAGARRWRAVRRELEKDGEARRR</sequence>
<dbReference type="AlphaFoldDB" id="A0A831ZJ94"/>
<gene>
    <name evidence="3" type="ORF">ENS06_04260</name>
</gene>
<dbReference type="GO" id="GO:0003824">
    <property type="term" value="F:catalytic activity"/>
    <property type="evidence" value="ECO:0007669"/>
    <property type="project" value="InterPro"/>
</dbReference>
<dbReference type="InterPro" id="IPR036178">
    <property type="entry name" value="Formintransfe-cycloase-like_sf"/>
</dbReference>
<reference evidence="3" key="1">
    <citation type="journal article" date="2020" name="mSystems">
        <title>Genome- and Community-Level Interaction Insights into Carbon Utilization and Element Cycling Functions of Hydrothermarchaeota in Hydrothermal Sediment.</title>
        <authorList>
            <person name="Zhou Z."/>
            <person name="Liu Y."/>
            <person name="Xu W."/>
            <person name="Pan J."/>
            <person name="Luo Z.H."/>
            <person name="Li M."/>
        </authorList>
    </citation>
    <scope>NUCLEOTIDE SEQUENCE [LARGE SCALE GENOMIC DNA]</scope>
    <source>
        <strain evidence="3">SpSt-456</strain>
    </source>
</reference>
<comment type="caution">
    <text evidence="3">The sequence shown here is derived from an EMBL/GenBank/DDBJ whole genome shotgun (WGS) entry which is preliminary data.</text>
</comment>
<feature type="region of interest" description="Disordered" evidence="1">
    <location>
        <begin position="1"/>
        <end position="23"/>
    </location>
</feature>
<dbReference type="Pfam" id="PF04961">
    <property type="entry name" value="FTCD_C"/>
    <property type="match status" value="1"/>
</dbReference>
<evidence type="ECO:0000256" key="1">
    <source>
        <dbReference type="SAM" id="MobiDB-lite"/>
    </source>
</evidence>
<name>A0A831ZJ94_9BACT</name>
<evidence type="ECO:0000313" key="3">
    <source>
        <dbReference type="EMBL" id="HFK96526.1"/>
    </source>
</evidence>
<dbReference type="InterPro" id="IPR007044">
    <property type="entry name" value="Cyclodeamin/CycHdrlase"/>
</dbReference>
<evidence type="ECO:0000259" key="2">
    <source>
        <dbReference type="Pfam" id="PF04961"/>
    </source>
</evidence>
<dbReference type="EMBL" id="DSTK01000013">
    <property type="protein sequence ID" value="HFK96526.1"/>
    <property type="molecule type" value="Genomic_DNA"/>
</dbReference>
<accession>A0A831ZJ94</accession>
<organism evidence="3">
    <name type="scientific">Desulfacinum infernum</name>
    <dbReference type="NCBI Taxonomy" id="35837"/>
    <lineage>
        <taxon>Bacteria</taxon>
        <taxon>Pseudomonadati</taxon>
        <taxon>Thermodesulfobacteriota</taxon>
        <taxon>Syntrophobacteria</taxon>
        <taxon>Syntrophobacterales</taxon>
        <taxon>Syntrophobacteraceae</taxon>
        <taxon>Desulfacinum</taxon>
    </lineage>
</organism>
<feature type="domain" description="Cyclodeaminase/cyclohydrolase" evidence="2">
    <location>
        <begin position="5"/>
        <end position="171"/>
    </location>
</feature>
<proteinExistence type="predicted"/>